<dbReference type="RefSeq" id="WP_077122570.1">
    <property type="nucleotide sequence ID" value="NZ_FMUE01000016.1"/>
</dbReference>
<organism evidence="2 3">
    <name type="scientific">Agrobacterium rosae</name>
    <dbReference type="NCBI Taxonomy" id="1972867"/>
    <lineage>
        <taxon>Bacteria</taxon>
        <taxon>Pseudomonadati</taxon>
        <taxon>Pseudomonadota</taxon>
        <taxon>Alphaproteobacteria</taxon>
        <taxon>Hyphomicrobiales</taxon>
        <taxon>Rhizobiaceae</taxon>
        <taxon>Rhizobium/Agrobacterium group</taxon>
        <taxon>Agrobacterium</taxon>
    </lineage>
</organism>
<dbReference type="Proteomes" id="UP000187891">
    <property type="component" value="Unassembled WGS sequence"/>
</dbReference>
<feature type="transmembrane region" description="Helical" evidence="1">
    <location>
        <begin position="31"/>
        <end position="51"/>
    </location>
</feature>
<dbReference type="EMBL" id="FMUE01000016">
    <property type="protein sequence ID" value="SCX34685.1"/>
    <property type="molecule type" value="Genomic_DNA"/>
</dbReference>
<evidence type="ECO:0000256" key="1">
    <source>
        <dbReference type="SAM" id="Phobius"/>
    </source>
</evidence>
<dbReference type="AlphaFoldDB" id="A0A1R3U0Z5"/>
<keyword evidence="1" id="KW-0472">Membrane</keyword>
<dbReference type="STRING" id="1907666.DSM25559_4565"/>
<keyword evidence="1" id="KW-0812">Transmembrane</keyword>
<reference evidence="3" key="1">
    <citation type="submission" date="2016-10" db="EMBL/GenBank/DDBJ databases">
        <authorList>
            <person name="Wibberg D."/>
        </authorList>
    </citation>
    <scope>NUCLEOTIDE SEQUENCE [LARGE SCALE GENOMIC DNA]</scope>
</reference>
<protein>
    <submittedName>
        <fullName evidence="2">Uncharacterized protein</fullName>
    </submittedName>
</protein>
<sequence length="65" mass="6860">MGHSIFAAGRGEGSGEKGLAAWIISQTLSSYFAIAIAIGSALFVGGIVTFITSDRKREFLYAFLS</sequence>
<keyword evidence="1" id="KW-1133">Transmembrane helix</keyword>
<evidence type="ECO:0000313" key="3">
    <source>
        <dbReference type="Proteomes" id="UP000187891"/>
    </source>
</evidence>
<proteinExistence type="predicted"/>
<gene>
    <name evidence="2" type="ORF">DSM25559_4565</name>
</gene>
<accession>A0A1R3U0Z5</accession>
<name>A0A1R3U0Z5_9HYPH</name>
<evidence type="ECO:0000313" key="2">
    <source>
        <dbReference type="EMBL" id="SCX34685.1"/>
    </source>
</evidence>